<dbReference type="GO" id="GO:0004519">
    <property type="term" value="F:endonuclease activity"/>
    <property type="evidence" value="ECO:0007669"/>
    <property type="project" value="UniProtKB-KW"/>
</dbReference>
<protein>
    <submittedName>
        <fullName evidence="6">Restriction endonuclease subunit S</fullName>
    </submittedName>
</protein>
<keyword evidence="6" id="KW-0614">Plasmid</keyword>
<dbReference type="InterPro" id="IPR000055">
    <property type="entry name" value="Restrct_endonuc_typeI_TRD"/>
</dbReference>
<dbReference type="Gene3D" id="3.90.220.20">
    <property type="entry name" value="DNA methylase specificity domains"/>
    <property type="match status" value="2"/>
</dbReference>
<dbReference type="GO" id="GO:0009307">
    <property type="term" value="P:DNA restriction-modification system"/>
    <property type="evidence" value="ECO:0007669"/>
    <property type="project" value="UniProtKB-KW"/>
</dbReference>
<evidence type="ECO:0000313" key="7">
    <source>
        <dbReference type="Proteomes" id="UP000663613"/>
    </source>
</evidence>
<reference evidence="6 7" key="1">
    <citation type="submission" date="2021-02" db="EMBL/GenBank/DDBJ databases">
        <title>Bacillus cereus VKM B-370.</title>
        <authorList>
            <person name="Kazantseva O.A."/>
            <person name="Piligrimova E.G."/>
            <person name="Buzikov R.M."/>
            <person name="Shadrin A.M."/>
        </authorList>
    </citation>
    <scope>NUCLEOTIDE SEQUENCE [LARGE SCALE GENOMIC DNA]</scope>
    <source>
        <strain evidence="6 7">VKM B-370</strain>
        <plasmid evidence="6 7">pVKMB-370_2</plasmid>
    </source>
</reference>
<name>A0ABD7DQL5_BACCE</name>
<feature type="domain" description="Type I restriction modification DNA specificity" evidence="5">
    <location>
        <begin position="18"/>
        <end position="195"/>
    </location>
</feature>
<dbReference type="GO" id="GO:0003677">
    <property type="term" value="F:DNA binding"/>
    <property type="evidence" value="ECO:0007669"/>
    <property type="project" value="UniProtKB-KW"/>
</dbReference>
<keyword evidence="4" id="KW-0175">Coiled coil</keyword>
<dbReference type="Pfam" id="PF01420">
    <property type="entry name" value="Methylase_S"/>
    <property type="match status" value="2"/>
</dbReference>
<evidence type="ECO:0000259" key="5">
    <source>
        <dbReference type="Pfam" id="PF01420"/>
    </source>
</evidence>
<evidence type="ECO:0000256" key="4">
    <source>
        <dbReference type="SAM" id="Coils"/>
    </source>
</evidence>
<sequence length="413" mass="47674">MVKNNHTPDIRFPRFSGDWEQRKLKEIVERVTRKNTNLESTLPLTISAQYGLVDQVTFFNKQVASKDVSNYYLLKNGEFAYNKSYSNGYPWGAVKRLDRYDMGVLSTLYITFKPTLINSDYLVSYYDTTQWHKEVSMRAAEGARNHGLLNISASEFFDTNLKVPNKEEQIKIGNFFKQLDDTIALHQQELTTLKQTKQGFLQKMFPKEGEFVPEIRFPGFTGDWEQRTLGEMSESFEYGLNASATEYDGENKYIRITDIDDNTHEFLEEKLTSPNIDLSSAENYLVKEGDILFARTGASVGKSYIYDKKDGKMYYAGFLIRARIKSGYDPGFIFQNTLTSKYNKFIKVTSQRSGQPGVNAQEYANFSLMAPNNDEQIKIGNFFKQLDDTISLHQRELEALKEMKKAFLQKMFV</sequence>
<dbReference type="CDD" id="cd17521">
    <property type="entry name" value="RMtype1_S_Sau13435ORF2165P_TRD2-CR2_like"/>
    <property type="match status" value="1"/>
</dbReference>
<comment type="similarity">
    <text evidence="1">Belongs to the type-I restriction system S methylase family.</text>
</comment>
<dbReference type="PANTHER" id="PTHR30408:SF12">
    <property type="entry name" value="TYPE I RESTRICTION ENZYME MJAVIII SPECIFICITY SUBUNIT"/>
    <property type="match status" value="1"/>
</dbReference>
<keyword evidence="6" id="KW-0378">Hydrolase</keyword>
<organism evidence="6 7">
    <name type="scientific">Bacillus cereus</name>
    <dbReference type="NCBI Taxonomy" id="1396"/>
    <lineage>
        <taxon>Bacteria</taxon>
        <taxon>Bacillati</taxon>
        <taxon>Bacillota</taxon>
        <taxon>Bacilli</taxon>
        <taxon>Bacillales</taxon>
        <taxon>Bacillaceae</taxon>
        <taxon>Bacillus</taxon>
        <taxon>Bacillus cereus group</taxon>
    </lineage>
</organism>
<accession>A0ABD7DQL5</accession>
<evidence type="ECO:0000256" key="3">
    <source>
        <dbReference type="ARBA" id="ARBA00023125"/>
    </source>
</evidence>
<geneLocation type="plasmid" evidence="6 7">
    <name>pVKMB-370_2</name>
</geneLocation>
<dbReference type="SUPFAM" id="SSF116734">
    <property type="entry name" value="DNA methylase specificity domain"/>
    <property type="match status" value="2"/>
</dbReference>
<keyword evidence="6" id="KW-0540">Nuclease</keyword>
<dbReference type="InterPro" id="IPR052021">
    <property type="entry name" value="Type-I_RS_S_subunit"/>
</dbReference>
<dbReference type="RefSeq" id="WP_205190613.1">
    <property type="nucleotide sequence ID" value="NZ_CP070341.1"/>
</dbReference>
<evidence type="ECO:0000256" key="1">
    <source>
        <dbReference type="ARBA" id="ARBA00010923"/>
    </source>
</evidence>
<keyword evidence="3" id="KW-0238">DNA-binding</keyword>
<evidence type="ECO:0000256" key="2">
    <source>
        <dbReference type="ARBA" id="ARBA00022747"/>
    </source>
</evidence>
<proteinExistence type="inferred from homology"/>
<dbReference type="PANTHER" id="PTHR30408">
    <property type="entry name" value="TYPE-1 RESTRICTION ENZYME ECOKI SPECIFICITY PROTEIN"/>
    <property type="match status" value="1"/>
</dbReference>
<feature type="domain" description="Type I restriction modification DNA specificity" evidence="5">
    <location>
        <begin position="223"/>
        <end position="401"/>
    </location>
</feature>
<dbReference type="InterPro" id="IPR044946">
    <property type="entry name" value="Restrct_endonuc_typeI_TRD_sf"/>
</dbReference>
<keyword evidence="2" id="KW-0680">Restriction system</keyword>
<dbReference type="Proteomes" id="UP000663613">
    <property type="component" value="Plasmid pVKMB-370_2"/>
</dbReference>
<feature type="coiled-coil region" evidence="4">
    <location>
        <begin position="383"/>
        <end position="410"/>
    </location>
</feature>
<evidence type="ECO:0000313" key="6">
    <source>
        <dbReference type="EMBL" id="QRY18695.1"/>
    </source>
</evidence>
<dbReference type="EMBL" id="CP070341">
    <property type="protein sequence ID" value="QRY18695.1"/>
    <property type="molecule type" value="Genomic_DNA"/>
</dbReference>
<keyword evidence="6" id="KW-0255">Endonuclease</keyword>
<dbReference type="AlphaFoldDB" id="A0ABD7DQL5"/>
<gene>
    <name evidence="6" type="ORF">JTF64_29280</name>
</gene>